<dbReference type="EMBL" id="CAXDID020000143">
    <property type="protein sequence ID" value="CAL6039799.1"/>
    <property type="molecule type" value="Genomic_DNA"/>
</dbReference>
<organism evidence="3">
    <name type="scientific">Hexamita inflata</name>
    <dbReference type="NCBI Taxonomy" id="28002"/>
    <lineage>
        <taxon>Eukaryota</taxon>
        <taxon>Metamonada</taxon>
        <taxon>Diplomonadida</taxon>
        <taxon>Hexamitidae</taxon>
        <taxon>Hexamitinae</taxon>
        <taxon>Hexamita</taxon>
    </lineage>
</organism>
<reference evidence="3" key="1">
    <citation type="submission" date="2023-06" db="EMBL/GenBank/DDBJ databases">
        <authorList>
            <person name="Kurt Z."/>
        </authorList>
    </citation>
    <scope>NUCLEOTIDE SEQUENCE</scope>
</reference>
<comment type="caution">
    <text evidence="3">The sequence shown here is derived from an EMBL/GenBank/DDBJ whole genome shotgun (WGS) entry which is preliminary data.</text>
</comment>
<gene>
    <name evidence="4" type="ORF">HINF_LOCUS38030</name>
    <name evidence="3" type="ORF">HINF_LOCUS62521</name>
</gene>
<evidence type="ECO:0000313" key="3">
    <source>
        <dbReference type="EMBL" id="CAI9974876.1"/>
    </source>
</evidence>
<dbReference type="AlphaFoldDB" id="A0AA86V3G8"/>
<feature type="region of interest" description="Disordered" evidence="2">
    <location>
        <begin position="112"/>
        <end position="131"/>
    </location>
</feature>
<feature type="coiled-coil region" evidence="1">
    <location>
        <begin position="568"/>
        <end position="602"/>
    </location>
</feature>
<feature type="compositionally biased region" description="Polar residues" evidence="2">
    <location>
        <begin position="684"/>
        <end position="709"/>
    </location>
</feature>
<sequence length="1088" mass="126612">MPFSSSEGQLSDITRTIDPIRQNFNIIRNTMKSQIQSGLNQQLGDSQYQAERDLFLDQQIKQLQINRDQAQKISLSEQQVLQNEQQLQQINAKVECIQNCPPKLQNLTIEQHKEQTAPEQKLNNQKKQKTQTKQCAETDSVLKQRALAYRQILKEEGFIIDEKTDEEIFQIVFEIPKAEKTRLKFWVRVGQICGVKDNKALCNDFILYYKKIVKGQTSLDSNLKQAENNSLVESIRCDKTIEKQEIDLQTAEQNKMDTLQNDEDANKQVIQQDEAINSYSTWKTSMVECDLQNYATKIDRKEQIMIYEQNLSEQLTQAFQLILKEAGYTINGDDQLWIWQAVKSLSAQQRNQLKLWDRVVQICKLRDNKVAQQFFKQQCKKIQTLQNETNDRSQQELDRQNSEDIDVAQDLAQLSQDQVCCQKIPNEVESIQCEEEIQGITRKSQVQLPGTQILQVLPGLTENLRQAEQQEQDVKAQESQPVLENEQELEINIQTGILEQKARDLKTQIQMARAQFHDEQHGLKLAHETVKQLTAKSDKSISQSTPKENIWVQMKNDDYLPHSFEQPGQQHGDRKELLEQEIQHLQKQLELANKKVRNEQYKLKLVNETIANFICQNQQKTSEQNTHEAQQVSCVQQESYQKDIQESRRQSQQNLANDSHLSIQNQKSNLETSFNQLEPVPCDQQGNFMHNSNSHIEPSQSDQLTSNNVQQPYQPQIQLDHQDDVLNESGQQGSTKQQSKQYSSQQLLLRLAVKQTLKEAGYEVESLSEKEICKTVHKLTSKEKRQLRFWDRVAQLCCRSKQQIVHFYRQTYKSSVYKNKPNQRAQIDNQEKLVNLQSDIQNCQKVNTPQKDGKVITRKQRVRASQIGSQLMSFALRQTLTEIGYPVETASDKEICNHVDQISIKLKNQCSFWGRVSTLCQLSKQQVKNFYQRMYKKHIFTDKLNENDKAVINGFMQNICQNTFSKETITTIMNIHFKNRNISVSDVQKYIQKECSFKIINSQNQFKSSQQVYNSMAFSSTRFKLFSVALKEILQEIGYQTDQTVSEKQMCIIVDLMDLSEKINIKIWERVSVWSNKQLKGYNCQILE</sequence>
<protein>
    <submittedName>
        <fullName evidence="3">Uncharacterized protein</fullName>
    </submittedName>
</protein>
<evidence type="ECO:0000256" key="1">
    <source>
        <dbReference type="SAM" id="Coils"/>
    </source>
</evidence>
<dbReference type="EMBL" id="CATOUU010001155">
    <property type="protein sequence ID" value="CAI9974876.1"/>
    <property type="molecule type" value="Genomic_DNA"/>
</dbReference>
<keyword evidence="5" id="KW-1185">Reference proteome</keyword>
<reference evidence="4 5" key="2">
    <citation type="submission" date="2024-07" db="EMBL/GenBank/DDBJ databases">
        <authorList>
            <person name="Akdeniz Z."/>
        </authorList>
    </citation>
    <scope>NUCLEOTIDE SEQUENCE [LARGE SCALE GENOMIC DNA]</scope>
</reference>
<name>A0AA86V3G8_9EUKA</name>
<feature type="region of interest" description="Disordered" evidence="2">
    <location>
        <begin position="677"/>
        <end position="709"/>
    </location>
</feature>
<evidence type="ECO:0000313" key="5">
    <source>
        <dbReference type="Proteomes" id="UP001642409"/>
    </source>
</evidence>
<evidence type="ECO:0000256" key="2">
    <source>
        <dbReference type="SAM" id="MobiDB-lite"/>
    </source>
</evidence>
<keyword evidence="1" id="KW-0175">Coiled coil</keyword>
<accession>A0AA86V3G8</accession>
<dbReference type="Proteomes" id="UP001642409">
    <property type="component" value="Unassembled WGS sequence"/>
</dbReference>
<evidence type="ECO:0000313" key="4">
    <source>
        <dbReference type="EMBL" id="CAL6039799.1"/>
    </source>
</evidence>
<proteinExistence type="predicted"/>